<evidence type="ECO:0000256" key="2">
    <source>
        <dbReference type="SAM" id="MobiDB-lite"/>
    </source>
</evidence>
<proteinExistence type="inferred from homology"/>
<dbReference type="InterPro" id="IPR034829">
    <property type="entry name" value="DnaD-like_sf"/>
</dbReference>
<dbReference type="Gene3D" id="1.10.10.630">
    <property type="entry name" value="DnaD domain-like"/>
    <property type="match status" value="1"/>
</dbReference>
<evidence type="ECO:0000313" key="4">
    <source>
        <dbReference type="EMBL" id="MFC7371957.1"/>
    </source>
</evidence>
<reference evidence="5" key="1">
    <citation type="journal article" date="2019" name="Int. J. Syst. Evol. Microbiol.">
        <title>The Global Catalogue of Microorganisms (GCM) 10K type strain sequencing project: providing services to taxonomists for standard genome sequencing and annotation.</title>
        <authorList>
            <consortium name="The Broad Institute Genomics Platform"/>
            <consortium name="The Broad Institute Genome Sequencing Center for Infectious Disease"/>
            <person name="Wu L."/>
            <person name="Ma J."/>
        </authorList>
    </citation>
    <scope>NUCLEOTIDE SEQUENCE [LARGE SCALE GENOMIC DNA]</scope>
    <source>
        <strain evidence="5">NBRC 106396</strain>
    </source>
</reference>
<dbReference type="Pfam" id="PF07261">
    <property type="entry name" value="DnaB_2"/>
    <property type="match status" value="1"/>
</dbReference>
<evidence type="ECO:0000313" key="5">
    <source>
        <dbReference type="Proteomes" id="UP001596549"/>
    </source>
</evidence>
<name>A0ABW2NMV1_9BACL</name>
<feature type="domain" description="DnaB/C C-terminal" evidence="3">
    <location>
        <begin position="125"/>
        <end position="191"/>
    </location>
</feature>
<feature type="compositionally biased region" description="Polar residues" evidence="2">
    <location>
        <begin position="229"/>
        <end position="239"/>
    </location>
</feature>
<comment type="caution">
    <text evidence="4">The sequence shown here is derived from an EMBL/GenBank/DDBJ whole genome shotgun (WGS) entry which is preliminary data.</text>
</comment>
<feature type="region of interest" description="Disordered" evidence="2">
    <location>
        <begin position="204"/>
        <end position="243"/>
    </location>
</feature>
<sequence length="255" mass="28990">MNYIKEMNAFYDWLETNELSPSAINVWYALLHINNKAGWAQSFAVAESVLHVKTGLSDRTIRKARAELKDKNRIHCESRSGGRAPLYTMIPFHPADVRTTDRTTEKSADVAKPSPPTSPGLLKAFVASFHDQPSPAQIQLLASYMEQNGMSEDLVIWALNDTRQRGKPFEYVRSMLNRMAEKNICTVEAAITARKEYKARMQQQTKTGNIRPFHKNRSGSPVPDWVGDPQQSLQTFQPTDEQENRHWLEGLLEGM</sequence>
<keyword evidence="5" id="KW-1185">Reference proteome</keyword>
<evidence type="ECO:0000256" key="1">
    <source>
        <dbReference type="ARBA" id="ARBA00093462"/>
    </source>
</evidence>
<dbReference type="SUPFAM" id="SSF158499">
    <property type="entry name" value="DnaD domain-like"/>
    <property type="match status" value="1"/>
</dbReference>
<gene>
    <name evidence="4" type="ORF">ACFQPF_09720</name>
</gene>
<dbReference type="Proteomes" id="UP001596549">
    <property type="component" value="Unassembled WGS sequence"/>
</dbReference>
<organism evidence="4 5">
    <name type="scientific">Fictibacillus iocasae</name>
    <dbReference type="NCBI Taxonomy" id="2715437"/>
    <lineage>
        <taxon>Bacteria</taxon>
        <taxon>Bacillati</taxon>
        <taxon>Bacillota</taxon>
        <taxon>Bacilli</taxon>
        <taxon>Bacillales</taxon>
        <taxon>Fictibacillaceae</taxon>
        <taxon>Fictibacillus</taxon>
    </lineage>
</organism>
<dbReference type="InterPro" id="IPR006343">
    <property type="entry name" value="DnaB/C_C"/>
</dbReference>
<evidence type="ECO:0000259" key="3">
    <source>
        <dbReference type="Pfam" id="PF07261"/>
    </source>
</evidence>
<comment type="similarity">
    <text evidence="1">Belongs to the DnaB/DnaD family.</text>
</comment>
<protein>
    <submittedName>
        <fullName evidence="4">DnaD domain protein</fullName>
    </submittedName>
</protein>
<dbReference type="EMBL" id="JBHTCP010000015">
    <property type="protein sequence ID" value="MFC7371957.1"/>
    <property type="molecule type" value="Genomic_DNA"/>
</dbReference>
<dbReference type="RefSeq" id="WP_379749058.1">
    <property type="nucleotide sequence ID" value="NZ_JBHTCP010000015.1"/>
</dbReference>
<accession>A0ABW2NMV1</accession>